<protein>
    <submittedName>
        <fullName evidence="1">Uncharacterized protein</fullName>
    </submittedName>
</protein>
<organism evidence="1">
    <name type="scientific">Panicum hallii</name>
    <dbReference type="NCBI Taxonomy" id="206008"/>
    <lineage>
        <taxon>Eukaryota</taxon>
        <taxon>Viridiplantae</taxon>
        <taxon>Streptophyta</taxon>
        <taxon>Embryophyta</taxon>
        <taxon>Tracheophyta</taxon>
        <taxon>Spermatophyta</taxon>
        <taxon>Magnoliopsida</taxon>
        <taxon>Liliopsida</taxon>
        <taxon>Poales</taxon>
        <taxon>Poaceae</taxon>
        <taxon>PACMAD clade</taxon>
        <taxon>Panicoideae</taxon>
        <taxon>Panicodae</taxon>
        <taxon>Paniceae</taxon>
        <taxon>Panicinae</taxon>
        <taxon>Panicum</taxon>
        <taxon>Panicum sect. Panicum</taxon>
    </lineage>
</organism>
<dbReference type="AlphaFoldDB" id="A0A2T8IDW8"/>
<dbReference type="EMBL" id="CM008052">
    <property type="protein sequence ID" value="PVH35879.1"/>
    <property type="molecule type" value="Genomic_DNA"/>
</dbReference>
<proteinExistence type="predicted"/>
<evidence type="ECO:0000313" key="1">
    <source>
        <dbReference type="EMBL" id="PVH35879.1"/>
    </source>
</evidence>
<reference evidence="1" key="1">
    <citation type="submission" date="2018-04" db="EMBL/GenBank/DDBJ databases">
        <title>WGS assembly of Panicum hallii.</title>
        <authorList>
            <person name="Lovell J."/>
            <person name="Jenkins J."/>
            <person name="Lowry D."/>
            <person name="Mamidi S."/>
            <person name="Sreedasyam A."/>
            <person name="Weng X."/>
            <person name="Barry K."/>
            <person name="Bonette J."/>
            <person name="Campitelli B."/>
            <person name="Daum C."/>
            <person name="Gordon S."/>
            <person name="Gould B."/>
            <person name="Lipzen A."/>
            <person name="Macqueen A."/>
            <person name="Palacio-Mejia J."/>
            <person name="Plott C."/>
            <person name="Shakirov E."/>
            <person name="Shu S."/>
            <person name="Yoshinaga Y."/>
            <person name="Zane M."/>
            <person name="Rokhsar D."/>
            <person name="Grimwood J."/>
            <person name="Schmutz J."/>
            <person name="Juenger T."/>
        </authorList>
    </citation>
    <scope>NUCLEOTIDE SEQUENCE [LARGE SCALE GENOMIC DNA]</scope>
    <source>
        <strain evidence="1">FIL2</strain>
    </source>
</reference>
<name>A0A2T8IDW8_9POAL</name>
<dbReference type="Gramene" id="PVH35879">
    <property type="protein sequence ID" value="PVH35879"/>
    <property type="gene ID" value="PAHAL_7G299600"/>
</dbReference>
<gene>
    <name evidence="1" type="ORF">PAHAL_7G299600</name>
</gene>
<dbReference type="Proteomes" id="UP000243499">
    <property type="component" value="Chromosome 7"/>
</dbReference>
<accession>A0A2T8IDW8</accession>
<sequence>MACLTESALASSMGKKISWQYEVAAAVVEGKKGFWLRQLMCWISSEVVFMSTSIYGRKMTCTVHATFDGANFEVESRMFPRRQVLVRNKNNKLKCSSIGTPFRCIANQ</sequence>